<sequence>MSISNYILSLTKTYNYNSATNTYENTRTFNQVLKIIESIYLMK</sequence>
<reference evidence="1" key="1">
    <citation type="submission" date="2014-05" db="EMBL/GenBank/DDBJ databases">
        <authorList>
            <person name="Chronopoulou M."/>
        </authorList>
    </citation>
    <scope>NUCLEOTIDE SEQUENCE</scope>
    <source>
        <tissue evidence="1">Whole organism</tissue>
    </source>
</reference>
<dbReference type="AlphaFoldDB" id="A0A0K2TTL0"/>
<protein>
    <submittedName>
        <fullName evidence="1">Uncharacterized protein</fullName>
    </submittedName>
</protein>
<proteinExistence type="predicted"/>
<dbReference type="EMBL" id="HACA01011993">
    <property type="protein sequence ID" value="CDW29354.1"/>
    <property type="molecule type" value="Transcribed_RNA"/>
</dbReference>
<evidence type="ECO:0000313" key="1">
    <source>
        <dbReference type="EMBL" id="CDW29354.1"/>
    </source>
</evidence>
<organism evidence="1">
    <name type="scientific">Lepeophtheirus salmonis</name>
    <name type="common">Salmon louse</name>
    <name type="synonym">Caligus salmonis</name>
    <dbReference type="NCBI Taxonomy" id="72036"/>
    <lineage>
        <taxon>Eukaryota</taxon>
        <taxon>Metazoa</taxon>
        <taxon>Ecdysozoa</taxon>
        <taxon>Arthropoda</taxon>
        <taxon>Crustacea</taxon>
        <taxon>Multicrustacea</taxon>
        <taxon>Hexanauplia</taxon>
        <taxon>Copepoda</taxon>
        <taxon>Siphonostomatoida</taxon>
        <taxon>Caligidae</taxon>
        <taxon>Lepeophtheirus</taxon>
    </lineage>
</organism>
<name>A0A0K2TTL0_LEPSM</name>
<accession>A0A0K2TTL0</accession>